<protein>
    <submittedName>
        <fullName evidence="1">Uncharacterized protein</fullName>
    </submittedName>
</protein>
<reference evidence="2" key="1">
    <citation type="journal article" date="2019" name="Int. J. Syst. Evol. Microbiol.">
        <title>The Global Catalogue of Microorganisms (GCM) 10K type strain sequencing project: providing services to taxonomists for standard genome sequencing and annotation.</title>
        <authorList>
            <consortium name="The Broad Institute Genomics Platform"/>
            <consortium name="The Broad Institute Genome Sequencing Center for Infectious Disease"/>
            <person name="Wu L."/>
            <person name="Ma J."/>
        </authorList>
    </citation>
    <scope>NUCLEOTIDE SEQUENCE [LARGE SCALE GENOMIC DNA]</scope>
    <source>
        <strain evidence="2">CCUG 39402</strain>
    </source>
</reference>
<dbReference type="EMBL" id="JBHSRS010000017">
    <property type="protein sequence ID" value="MFC6281185.1"/>
    <property type="molecule type" value="Genomic_DNA"/>
</dbReference>
<evidence type="ECO:0000313" key="1">
    <source>
        <dbReference type="EMBL" id="MFC6281185.1"/>
    </source>
</evidence>
<proteinExistence type="predicted"/>
<name>A0ABW1TV37_9BURK</name>
<dbReference type="Proteomes" id="UP001596270">
    <property type="component" value="Unassembled WGS sequence"/>
</dbReference>
<gene>
    <name evidence="1" type="ORF">ACFQND_08090</name>
</gene>
<accession>A0ABW1TV37</accession>
<comment type="caution">
    <text evidence="1">The sequence shown here is derived from an EMBL/GenBank/DDBJ whole genome shotgun (WGS) entry which is preliminary data.</text>
</comment>
<evidence type="ECO:0000313" key="2">
    <source>
        <dbReference type="Proteomes" id="UP001596270"/>
    </source>
</evidence>
<organism evidence="1 2">
    <name type="scientific">Polaromonas aquatica</name>
    <dbReference type="NCBI Taxonomy" id="332657"/>
    <lineage>
        <taxon>Bacteria</taxon>
        <taxon>Pseudomonadati</taxon>
        <taxon>Pseudomonadota</taxon>
        <taxon>Betaproteobacteria</taxon>
        <taxon>Burkholderiales</taxon>
        <taxon>Comamonadaceae</taxon>
        <taxon>Polaromonas</taxon>
    </lineage>
</organism>
<dbReference type="RefSeq" id="WP_377412947.1">
    <property type="nucleotide sequence ID" value="NZ_JBHSRS010000017.1"/>
</dbReference>
<keyword evidence="2" id="KW-1185">Reference proteome</keyword>
<sequence>MRGLNTRVAYARAVVLAVIDDEKGAEAINDAFFDAEFVGYHDYCAGTFEVPAMIRDVPLLAHGWEYGQEKAAEAKIAKLKDEWTKTEGVEQ</sequence>